<sequence length="172" mass="18698">MSGSYTRSASASFTITDARYVGGRVGADLRLLHNLYGKPDLDRIEDYAEEVAILLNRGFLDTVDYGFRDTSTNTWKFRLRYKATASGQLTDSRPGSFPDPVDLTGYGFHSSLTYSSTFWLLTSSEQAGIKETLPVSRTTGTAPSAALSGTTTMGHSYARNGAGVSRDIYVAH</sequence>
<accession>A0A2N3Y714</accession>
<dbReference type="Proteomes" id="UP000233786">
    <property type="component" value="Unassembled WGS sequence"/>
</dbReference>
<evidence type="ECO:0000313" key="3">
    <source>
        <dbReference type="Proteomes" id="UP000233786"/>
    </source>
</evidence>
<dbReference type="EMBL" id="PJNB01000001">
    <property type="protein sequence ID" value="PKW18693.1"/>
    <property type="molecule type" value="Genomic_DNA"/>
</dbReference>
<proteinExistence type="predicted"/>
<dbReference type="Pfam" id="PF18138">
    <property type="entry name" value="bacHORMA_1"/>
    <property type="match status" value="1"/>
</dbReference>
<name>A0A2N3Y714_SACSN</name>
<keyword evidence="3" id="KW-1185">Reference proteome</keyword>
<dbReference type="InterPro" id="IPR041162">
    <property type="entry name" value="Bact_HORMA_1"/>
</dbReference>
<evidence type="ECO:0000313" key="2">
    <source>
        <dbReference type="EMBL" id="PKW18693.1"/>
    </source>
</evidence>
<dbReference type="AlphaFoldDB" id="A0A2N3Y714"/>
<gene>
    <name evidence="2" type="ORF">A8926_6813</name>
</gene>
<dbReference type="OrthoDB" id="7594557at2"/>
<feature type="domain" description="Bacterial HORMA" evidence="1">
    <location>
        <begin position="4"/>
        <end position="167"/>
    </location>
</feature>
<comment type="caution">
    <text evidence="2">The sequence shown here is derived from an EMBL/GenBank/DDBJ whole genome shotgun (WGS) entry which is preliminary data.</text>
</comment>
<evidence type="ECO:0000259" key="1">
    <source>
        <dbReference type="Pfam" id="PF18138"/>
    </source>
</evidence>
<dbReference type="RefSeq" id="WP_101376921.1">
    <property type="nucleotide sequence ID" value="NZ_CP061007.1"/>
</dbReference>
<organism evidence="2 3">
    <name type="scientific">Saccharopolyspora spinosa</name>
    <dbReference type="NCBI Taxonomy" id="60894"/>
    <lineage>
        <taxon>Bacteria</taxon>
        <taxon>Bacillati</taxon>
        <taxon>Actinomycetota</taxon>
        <taxon>Actinomycetes</taxon>
        <taxon>Pseudonocardiales</taxon>
        <taxon>Pseudonocardiaceae</taxon>
        <taxon>Saccharopolyspora</taxon>
    </lineage>
</organism>
<reference evidence="2" key="1">
    <citation type="submission" date="2017-12" db="EMBL/GenBank/DDBJ databases">
        <title>Sequencing the genomes of 1000 Actinobacteria strains.</title>
        <authorList>
            <person name="Klenk H.-P."/>
        </authorList>
    </citation>
    <scope>NUCLEOTIDE SEQUENCE [LARGE SCALE GENOMIC DNA]</scope>
    <source>
        <strain evidence="2">DSM 44228</strain>
    </source>
</reference>
<protein>
    <recommendedName>
        <fullName evidence="1">Bacterial HORMA domain-containing protein</fullName>
    </recommendedName>
</protein>
<dbReference type="STRING" id="994479.GCA_000194155_04836"/>